<sequence>MHGLIDRSSGGTCTAEIFISFLVRFLMISNDEKDGDSGSTAKTKFKEPTLKQKHVVHDIVDMTSYIELHQQQKSNPVCLHPHQVRHCQDVQF</sequence>
<evidence type="ECO:0000313" key="2">
    <source>
        <dbReference type="Proteomes" id="UP001497522"/>
    </source>
</evidence>
<organism evidence="1 2">
    <name type="scientific">Sphagnum jensenii</name>
    <dbReference type="NCBI Taxonomy" id="128206"/>
    <lineage>
        <taxon>Eukaryota</taxon>
        <taxon>Viridiplantae</taxon>
        <taxon>Streptophyta</taxon>
        <taxon>Embryophyta</taxon>
        <taxon>Bryophyta</taxon>
        <taxon>Sphagnophytina</taxon>
        <taxon>Sphagnopsida</taxon>
        <taxon>Sphagnales</taxon>
        <taxon>Sphagnaceae</taxon>
        <taxon>Sphagnum</taxon>
    </lineage>
</organism>
<gene>
    <name evidence="1" type="ORF">CSSPJE1EN2_LOCUS16116</name>
</gene>
<name>A0ABP1BED5_9BRYO</name>
<protein>
    <submittedName>
        <fullName evidence="1">Uncharacterized protein</fullName>
    </submittedName>
</protein>
<accession>A0ABP1BED5</accession>
<reference evidence="1" key="1">
    <citation type="submission" date="2024-03" db="EMBL/GenBank/DDBJ databases">
        <authorList>
            <consortium name="ELIXIR-Norway"/>
            <consortium name="Elixir Norway"/>
        </authorList>
    </citation>
    <scope>NUCLEOTIDE SEQUENCE</scope>
</reference>
<dbReference type="EMBL" id="OZ023704">
    <property type="protein sequence ID" value="CAK9873644.1"/>
    <property type="molecule type" value="Genomic_DNA"/>
</dbReference>
<keyword evidence="2" id="KW-1185">Reference proteome</keyword>
<dbReference type="Proteomes" id="UP001497522">
    <property type="component" value="Chromosome 3"/>
</dbReference>
<proteinExistence type="predicted"/>
<evidence type="ECO:0000313" key="1">
    <source>
        <dbReference type="EMBL" id="CAK9873644.1"/>
    </source>
</evidence>